<dbReference type="GO" id="GO:0006654">
    <property type="term" value="P:phosphatidic acid biosynthetic process"/>
    <property type="evidence" value="ECO:0007669"/>
    <property type="project" value="TreeGrafter"/>
</dbReference>
<dbReference type="SUPFAM" id="SSF69593">
    <property type="entry name" value="Glycerol-3-phosphate (1)-acyltransferase"/>
    <property type="match status" value="1"/>
</dbReference>
<evidence type="ECO:0000313" key="5">
    <source>
        <dbReference type="EMBL" id="SCU68723.1"/>
    </source>
</evidence>
<keyword evidence="3" id="KW-0472">Membrane</keyword>
<gene>
    <name evidence="5" type="ORF">TEOVI_000799700</name>
</gene>
<comment type="caution">
    <text evidence="5">The sequence shown here is derived from an EMBL/GenBank/DDBJ whole genome shotgun (WGS) entry which is preliminary data.</text>
</comment>
<dbReference type="Proteomes" id="UP000195570">
    <property type="component" value="Unassembled WGS sequence"/>
</dbReference>
<dbReference type="SMART" id="SM00563">
    <property type="entry name" value="PlsC"/>
    <property type="match status" value="1"/>
</dbReference>
<evidence type="ECO:0000259" key="4">
    <source>
        <dbReference type="SMART" id="SM00563"/>
    </source>
</evidence>
<dbReference type="GeneID" id="92381931"/>
<dbReference type="Pfam" id="PF01553">
    <property type="entry name" value="Acyltransferase"/>
    <property type="match status" value="1"/>
</dbReference>
<keyword evidence="3" id="KW-0812">Transmembrane</keyword>
<feature type="transmembrane region" description="Helical" evidence="3">
    <location>
        <begin position="70"/>
        <end position="89"/>
    </location>
</feature>
<dbReference type="CDD" id="cd07989">
    <property type="entry name" value="LPLAT_AGPAT-like"/>
    <property type="match status" value="1"/>
</dbReference>
<dbReference type="PANTHER" id="PTHR10434">
    <property type="entry name" value="1-ACYL-SN-GLYCEROL-3-PHOSPHATE ACYLTRANSFERASE"/>
    <property type="match status" value="1"/>
</dbReference>
<sequence>MAIVVTILGLLLAAALFMGFWYLLRERRCPVIVMRLWFVSCLVTVVIVLYLLCLPIRIARYNKWVSRQQGANIACWLSCLLMGKVLWFLSPHIHIKIMEGSLDPHGIHHSGVMCSCHTSFFDTILFTQLIPLSYMRNVKAFAKRSLWSLPFMGKVIDTCGHLPVYFTSTGGSFAVDKEKQALVAEEADEFVNAGGNLCVFPEGALNRTPETLKDFRLGTFAMITKHRSRLYYMVHNGCHEVWPPAMNEIPGFPADVYVCFGEYKYSEDSTAEDISQGLREVMQKHVNRILLLRQQARNASTEKAT</sequence>
<dbReference type="GO" id="GO:0003841">
    <property type="term" value="F:1-acylglycerol-3-phosphate O-acyltransferase activity"/>
    <property type="evidence" value="ECO:0007669"/>
    <property type="project" value="TreeGrafter"/>
</dbReference>
<feature type="domain" description="Phospholipid/glycerol acyltransferase" evidence="4">
    <location>
        <begin position="111"/>
        <end position="238"/>
    </location>
</feature>
<name>A0A1G4I9A2_TRYEQ</name>
<accession>A0A1G4I9A2</accession>
<dbReference type="RefSeq" id="XP_067079825.1">
    <property type="nucleotide sequence ID" value="XM_067223724.1"/>
</dbReference>
<proteinExistence type="predicted"/>
<keyword evidence="6" id="KW-1185">Reference proteome</keyword>
<dbReference type="InterPro" id="IPR002123">
    <property type="entry name" value="Plipid/glycerol_acylTrfase"/>
</dbReference>
<dbReference type="PANTHER" id="PTHR10434:SF48">
    <property type="entry name" value="PUTATIVE-RELATED"/>
    <property type="match status" value="1"/>
</dbReference>
<dbReference type="AlphaFoldDB" id="A0A1G4I9A2"/>
<keyword evidence="2 5" id="KW-0012">Acyltransferase</keyword>
<protein>
    <submittedName>
        <fullName evidence="5">Acyltransferase, putative</fullName>
    </submittedName>
</protein>
<dbReference type="EMBL" id="CZPT02001053">
    <property type="protein sequence ID" value="SCU68723.1"/>
    <property type="molecule type" value="Genomic_DNA"/>
</dbReference>
<dbReference type="VEuPathDB" id="TriTrypDB:TEOVI_000799700"/>
<evidence type="ECO:0000256" key="3">
    <source>
        <dbReference type="SAM" id="Phobius"/>
    </source>
</evidence>
<feature type="transmembrane region" description="Helical" evidence="3">
    <location>
        <begin position="36"/>
        <end position="58"/>
    </location>
</feature>
<evidence type="ECO:0000256" key="1">
    <source>
        <dbReference type="ARBA" id="ARBA00022679"/>
    </source>
</evidence>
<dbReference type="GO" id="GO:0005783">
    <property type="term" value="C:endoplasmic reticulum"/>
    <property type="evidence" value="ECO:0007669"/>
    <property type="project" value="TreeGrafter"/>
</dbReference>
<organism evidence="5 6">
    <name type="scientific">Trypanosoma equiperdum</name>
    <dbReference type="NCBI Taxonomy" id="5694"/>
    <lineage>
        <taxon>Eukaryota</taxon>
        <taxon>Discoba</taxon>
        <taxon>Euglenozoa</taxon>
        <taxon>Kinetoplastea</taxon>
        <taxon>Metakinetoplastina</taxon>
        <taxon>Trypanosomatida</taxon>
        <taxon>Trypanosomatidae</taxon>
        <taxon>Trypanosoma</taxon>
    </lineage>
</organism>
<keyword evidence="3" id="KW-1133">Transmembrane helix</keyword>
<reference evidence="5" key="1">
    <citation type="submission" date="2016-09" db="EMBL/GenBank/DDBJ databases">
        <authorList>
            <person name="Hebert L."/>
            <person name="Moumen B."/>
        </authorList>
    </citation>
    <scope>NUCLEOTIDE SEQUENCE [LARGE SCALE GENOMIC DNA]</scope>
    <source>
        <strain evidence="5">OVI</strain>
    </source>
</reference>
<keyword evidence="1" id="KW-0808">Transferase</keyword>
<evidence type="ECO:0000313" key="6">
    <source>
        <dbReference type="Proteomes" id="UP000195570"/>
    </source>
</evidence>
<feature type="transmembrane region" description="Helical" evidence="3">
    <location>
        <begin position="6"/>
        <end position="24"/>
    </location>
</feature>
<evidence type="ECO:0000256" key="2">
    <source>
        <dbReference type="ARBA" id="ARBA00023315"/>
    </source>
</evidence>